<dbReference type="KEGG" id="pcea:J3359_09735"/>
<name>A0A975CQ42_9FLAO</name>
<evidence type="ECO:0000313" key="1">
    <source>
        <dbReference type="EMBL" id="QTE21131.1"/>
    </source>
</evidence>
<dbReference type="Proteomes" id="UP000663920">
    <property type="component" value="Chromosome"/>
</dbReference>
<dbReference type="RefSeq" id="WP_208076726.1">
    <property type="nucleotide sequence ID" value="NZ_CP071869.1"/>
</dbReference>
<organism evidence="1 2">
    <name type="scientific">Polaribacter cellanae</name>
    <dbReference type="NCBI Taxonomy" id="2818493"/>
    <lineage>
        <taxon>Bacteria</taxon>
        <taxon>Pseudomonadati</taxon>
        <taxon>Bacteroidota</taxon>
        <taxon>Flavobacteriia</taxon>
        <taxon>Flavobacteriales</taxon>
        <taxon>Flavobacteriaceae</taxon>
    </lineage>
</organism>
<keyword evidence="2" id="KW-1185">Reference proteome</keyword>
<evidence type="ECO:0000313" key="2">
    <source>
        <dbReference type="Proteomes" id="UP000663920"/>
    </source>
</evidence>
<protein>
    <submittedName>
        <fullName evidence="1">Uncharacterized protein</fullName>
    </submittedName>
</protein>
<dbReference type="AlphaFoldDB" id="A0A975CQ42"/>
<proteinExistence type="predicted"/>
<gene>
    <name evidence="1" type="ORF">J3359_09735</name>
</gene>
<dbReference type="EMBL" id="CP071869">
    <property type="protein sequence ID" value="QTE21131.1"/>
    <property type="molecule type" value="Genomic_DNA"/>
</dbReference>
<sequence>MAVDKNKSRREKISFGYINKKQYEFIPAEDVAASNQRIREFMSPLVKEHAVKEAISRKSASKIVLNS</sequence>
<reference evidence="1 2" key="1">
    <citation type="submission" date="2021-03" db="EMBL/GenBank/DDBJ databases">
        <title>Complete genome of Polaribacter_sp.SM13.</title>
        <authorList>
            <person name="Jeong S.W."/>
            <person name="Bae J.W."/>
        </authorList>
    </citation>
    <scope>NUCLEOTIDE SEQUENCE [LARGE SCALE GENOMIC DNA]</scope>
    <source>
        <strain evidence="1 2">SM13</strain>
    </source>
</reference>
<accession>A0A975CQ42</accession>